<dbReference type="AlphaFoldDB" id="A0A6J5X4C0"/>
<evidence type="ECO:0000313" key="1">
    <source>
        <dbReference type="EMBL" id="CAB4306802.1"/>
    </source>
</evidence>
<evidence type="ECO:0000313" key="2">
    <source>
        <dbReference type="Proteomes" id="UP000507245"/>
    </source>
</evidence>
<name>A0A6J5X4C0_PRUAR</name>
<dbReference type="Proteomes" id="UP000507245">
    <property type="component" value="Unassembled WGS sequence"/>
</dbReference>
<proteinExistence type="predicted"/>
<accession>A0A6J5X4C0</accession>
<keyword evidence="2" id="KW-1185">Reference proteome</keyword>
<protein>
    <submittedName>
        <fullName evidence="1">Uncharacterized protein</fullName>
    </submittedName>
</protein>
<gene>
    <name evidence="1" type="ORF">ORAREDHAP_LOCUS25104</name>
</gene>
<organism evidence="1 2">
    <name type="scientific">Prunus armeniaca</name>
    <name type="common">Apricot</name>
    <name type="synonym">Armeniaca vulgaris</name>
    <dbReference type="NCBI Taxonomy" id="36596"/>
    <lineage>
        <taxon>Eukaryota</taxon>
        <taxon>Viridiplantae</taxon>
        <taxon>Streptophyta</taxon>
        <taxon>Embryophyta</taxon>
        <taxon>Tracheophyta</taxon>
        <taxon>Spermatophyta</taxon>
        <taxon>Magnoliopsida</taxon>
        <taxon>eudicotyledons</taxon>
        <taxon>Gunneridae</taxon>
        <taxon>Pentapetalae</taxon>
        <taxon>rosids</taxon>
        <taxon>fabids</taxon>
        <taxon>Rosales</taxon>
        <taxon>Rosaceae</taxon>
        <taxon>Amygdaloideae</taxon>
        <taxon>Amygdaleae</taxon>
        <taxon>Prunus</taxon>
    </lineage>
</organism>
<dbReference type="EMBL" id="CAEKKB010000004">
    <property type="protein sequence ID" value="CAB4306802.1"/>
    <property type="molecule type" value="Genomic_DNA"/>
</dbReference>
<sequence length="115" mass="12374">MTVNETESLCLNSVDSSLAKMVGPPESGSFEYAVRGSHSTAMASSESGFSLAKSRVVTGLGSDSGSWAWRDRLDDVRTAEKAKIGVAQFDSHGKMITKLNQIGLDERAPLFFIPF</sequence>
<reference evidence="2" key="1">
    <citation type="journal article" date="2020" name="Genome Biol.">
        <title>Gamete binning: chromosome-level and haplotype-resolved genome assembly enabled by high-throughput single-cell sequencing of gamete genomes.</title>
        <authorList>
            <person name="Campoy J.A."/>
            <person name="Sun H."/>
            <person name="Goel M."/>
            <person name="Jiao W.-B."/>
            <person name="Folz-Donahue K."/>
            <person name="Wang N."/>
            <person name="Rubio M."/>
            <person name="Liu C."/>
            <person name="Kukat C."/>
            <person name="Ruiz D."/>
            <person name="Huettel B."/>
            <person name="Schneeberger K."/>
        </authorList>
    </citation>
    <scope>NUCLEOTIDE SEQUENCE [LARGE SCALE GENOMIC DNA]</scope>
    <source>
        <strain evidence="2">cv. Rojo Pasion</strain>
    </source>
</reference>